<evidence type="ECO:0000256" key="5">
    <source>
        <dbReference type="ARBA" id="ARBA00022475"/>
    </source>
</evidence>
<keyword evidence="9 14" id="KW-1133">Transmembrane helix</keyword>
<keyword evidence="7 14" id="KW-0812">Transmembrane</keyword>
<dbReference type="InterPro" id="IPR028362">
    <property type="entry name" value="AlgI"/>
</dbReference>
<dbReference type="GO" id="GO:0005886">
    <property type="term" value="C:plasma membrane"/>
    <property type="evidence" value="ECO:0007669"/>
    <property type="project" value="UniProtKB-SubCell"/>
</dbReference>
<dbReference type="PIRSF" id="PIRSF500217">
    <property type="entry name" value="AlgI"/>
    <property type="match status" value="1"/>
</dbReference>
<dbReference type="InterPro" id="IPR024194">
    <property type="entry name" value="Ac/AlaTfrase_AlgI/DltB"/>
</dbReference>
<evidence type="ECO:0000256" key="12">
    <source>
        <dbReference type="ARBA" id="ARBA00031030"/>
    </source>
</evidence>
<keyword evidence="16" id="KW-1185">Reference proteome</keyword>
<evidence type="ECO:0000256" key="14">
    <source>
        <dbReference type="SAM" id="Phobius"/>
    </source>
</evidence>
<comment type="pathway">
    <text evidence="2">Glycan biosynthesis; alginate biosynthesis.</text>
</comment>
<evidence type="ECO:0000256" key="10">
    <source>
        <dbReference type="ARBA" id="ARBA00023136"/>
    </source>
</evidence>
<feature type="transmembrane region" description="Helical" evidence="14">
    <location>
        <begin position="140"/>
        <end position="160"/>
    </location>
</feature>
<dbReference type="Proteomes" id="UP000241885">
    <property type="component" value="Chromosome"/>
</dbReference>
<evidence type="ECO:0000256" key="6">
    <source>
        <dbReference type="ARBA" id="ARBA00022679"/>
    </source>
</evidence>
<dbReference type="PANTHER" id="PTHR13285:SF23">
    <property type="entry name" value="TEICHOIC ACID D-ALANYLTRANSFERASE"/>
    <property type="match status" value="1"/>
</dbReference>
<feature type="transmembrane region" description="Helical" evidence="14">
    <location>
        <begin position="77"/>
        <end position="102"/>
    </location>
</feature>
<protein>
    <recommendedName>
        <fullName evidence="4">Probable alginate O-acetylase AlgI</fullName>
    </recommendedName>
    <alternativeName>
        <fullName evidence="12">Alginate biosynthesis protein AlgI</fullName>
    </alternativeName>
</protein>
<dbReference type="GO" id="GO:0042121">
    <property type="term" value="P:alginic acid biosynthetic process"/>
    <property type="evidence" value="ECO:0007669"/>
    <property type="project" value="UniProtKB-KW"/>
</dbReference>
<feature type="transmembrane region" description="Helical" evidence="14">
    <location>
        <begin position="238"/>
        <end position="256"/>
    </location>
</feature>
<comment type="subcellular location">
    <subcellularLocation>
        <location evidence="1">Cell membrane</location>
        <topology evidence="1">Multi-pass membrane protein</topology>
    </subcellularLocation>
</comment>
<dbReference type="RefSeq" id="WP_107220206.1">
    <property type="nucleotide sequence ID" value="NZ_CP028339.1"/>
</dbReference>
<proteinExistence type="inferred from homology"/>
<keyword evidence="5 13" id="KW-1003">Cell membrane</keyword>
<name>A0A2R4BKZ9_THAAR</name>
<keyword evidence="10 13" id="KW-0472">Membrane</keyword>
<evidence type="ECO:0000256" key="2">
    <source>
        <dbReference type="ARBA" id="ARBA00005182"/>
    </source>
</evidence>
<evidence type="ECO:0000256" key="3">
    <source>
        <dbReference type="ARBA" id="ARBA00010323"/>
    </source>
</evidence>
<evidence type="ECO:0000313" key="15">
    <source>
        <dbReference type="EMBL" id="AVR87883.1"/>
    </source>
</evidence>
<comment type="similarity">
    <text evidence="3 13">Belongs to the membrane-bound acyltransferase family.</text>
</comment>
<keyword evidence="8" id="KW-0016">Alginate biosynthesis</keyword>
<evidence type="ECO:0000256" key="13">
    <source>
        <dbReference type="PIRNR" id="PIRNR016636"/>
    </source>
</evidence>
<evidence type="ECO:0000256" key="1">
    <source>
        <dbReference type="ARBA" id="ARBA00004651"/>
    </source>
</evidence>
<dbReference type="InterPro" id="IPR051085">
    <property type="entry name" value="MB_O-acyltransferase"/>
</dbReference>
<dbReference type="GO" id="GO:0016746">
    <property type="term" value="F:acyltransferase activity"/>
    <property type="evidence" value="ECO:0007669"/>
    <property type="project" value="UniProtKB-KW"/>
</dbReference>
<dbReference type="PIRSF" id="PIRSF016636">
    <property type="entry name" value="AlgI_DltB"/>
    <property type="match status" value="1"/>
</dbReference>
<keyword evidence="11 13" id="KW-0012">Acyltransferase</keyword>
<dbReference type="KEGG" id="tak:Tharo_0941"/>
<dbReference type="EMBL" id="CP028339">
    <property type="protein sequence ID" value="AVR87883.1"/>
    <property type="molecule type" value="Genomic_DNA"/>
</dbReference>
<gene>
    <name evidence="15" type="ORF">Tharo_0941</name>
</gene>
<evidence type="ECO:0000313" key="16">
    <source>
        <dbReference type="Proteomes" id="UP000241885"/>
    </source>
</evidence>
<dbReference type="PANTHER" id="PTHR13285">
    <property type="entry name" value="ACYLTRANSFERASE"/>
    <property type="match status" value="1"/>
</dbReference>
<organism evidence="15 16">
    <name type="scientific">Thauera aromatica K172</name>
    <dbReference type="NCBI Taxonomy" id="44139"/>
    <lineage>
        <taxon>Bacteria</taxon>
        <taxon>Pseudomonadati</taxon>
        <taxon>Pseudomonadota</taxon>
        <taxon>Betaproteobacteria</taxon>
        <taxon>Rhodocyclales</taxon>
        <taxon>Zoogloeaceae</taxon>
        <taxon>Thauera</taxon>
    </lineage>
</organism>
<accession>A0A2R4BKZ9</accession>
<evidence type="ECO:0000256" key="9">
    <source>
        <dbReference type="ARBA" id="ARBA00022989"/>
    </source>
</evidence>
<feature type="transmembrane region" description="Helical" evidence="14">
    <location>
        <begin position="306"/>
        <end position="329"/>
    </location>
</feature>
<evidence type="ECO:0000256" key="11">
    <source>
        <dbReference type="ARBA" id="ARBA00023315"/>
    </source>
</evidence>
<evidence type="ECO:0000256" key="7">
    <source>
        <dbReference type="ARBA" id="ARBA00022692"/>
    </source>
</evidence>
<feature type="transmembrane region" description="Helical" evidence="14">
    <location>
        <begin position="108"/>
        <end position="128"/>
    </location>
</feature>
<dbReference type="InterPro" id="IPR004299">
    <property type="entry name" value="MBOAT_fam"/>
</dbReference>
<evidence type="ECO:0000256" key="4">
    <source>
        <dbReference type="ARBA" id="ARBA00016084"/>
    </source>
</evidence>
<sequence length="466" mass="51650">MIFSSYPFLLQLLPLVWVSFLLCRRWGMTSAAVAVLLCGSTIFYLSWSWHDGALLLASIVLNHALGRCQQARPSRRWLILAIVGNLSLLLYYKYAGFLLGFLPQAVHWQWALPLGISFFTFQQMAWHVDLYQRRPGTTSGLARYALFVLFFPQLIAGPIVHARNILPRLRAGWLGRPLPWTLGVTLLCMGLAKKVLLADSIAPGVDRLFGAAASGQALNAVEVLTAAFGYGLQLYFDFSGYGDMAVGLGLMFGIRLPTNFRAPYRSSSIVDFWRRWHITLSAFLRDYLYVPLGGGHSGRLRQAFNLMLTMLLGGLWHGAGWQFVLWGGIHGLLLGAAHAWRRAFPPLPAPLGLALTTAAVMLVWIPFRANSLAVAMNMYRGLLDWSGPSLTAPASLVQELPRLELVTSLPWALPVLLVLSMYGRTALQHCLALRDGARGLLAGGLLILVLKTLAERPDRAFLYFNF</sequence>
<dbReference type="AlphaFoldDB" id="A0A2R4BKZ9"/>
<dbReference type="Pfam" id="PF03062">
    <property type="entry name" value="MBOAT"/>
    <property type="match status" value="1"/>
</dbReference>
<reference evidence="15 16" key="1">
    <citation type="submission" date="2018-03" db="EMBL/GenBank/DDBJ databases">
        <title>Complete genome sequence of Thauera aromatica, a model organism for studying aromatic compound degradation under denitrifying conditions.</title>
        <authorList>
            <person name="Lo H.-Y."/>
            <person name="Goris T."/>
            <person name="Boll M."/>
            <person name="Mueller J.A."/>
        </authorList>
    </citation>
    <scope>NUCLEOTIDE SEQUENCE [LARGE SCALE GENOMIC DNA]</scope>
    <source>
        <strain evidence="15 16">K172</strain>
    </source>
</reference>
<keyword evidence="6 13" id="KW-0808">Transferase</keyword>
<feature type="transmembrane region" description="Helical" evidence="14">
    <location>
        <begin position="349"/>
        <end position="367"/>
    </location>
</feature>
<evidence type="ECO:0000256" key="8">
    <source>
        <dbReference type="ARBA" id="ARBA00022841"/>
    </source>
</evidence>
<dbReference type="OrthoDB" id="139172at2"/>